<dbReference type="InterPro" id="IPR042236">
    <property type="entry name" value="PI3K_accessory_sf"/>
</dbReference>
<dbReference type="InterPro" id="IPR018568">
    <property type="entry name" value="DUF2019"/>
</dbReference>
<dbReference type="RefSeq" id="WP_141892292.1">
    <property type="nucleotide sequence ID" value="NZ_BAABLH010000016.1"/>
</dbReference>
<dbReference type="EMBL" id="VFPE01000001">
    <property type="protein sequence ID" value="TQM33747.1"/>
    <property type="molecule type" value="Genomic_DNA"/>
</dbReference>
<accession>A0A543FIQ4</accession>
<name>A0A543FIQ4_9MICO</name>
<dbReference type="OrthoDB" id="5515589at2"/>
<organism evidence="2 3">
    <name type="scientific">Microbacterium kyungheense</name>
    <dbReference type="NCBI Taxonomy" id="1263636"/>
    <lineage>
        <taxon>Bacteria</taxon>
        <taxon>Bacillati</taxon>
        <taxon>Actinomycetota</taxon>
        <taxon>Actinomycetes</taxon>
        <taxon>Micrococcales</taxon>
        <taxon>Microbacteriaceae</taxon>
        <taxon>Microbacterium</taxon>
    </lineage>
</organism>
<comment type="caution">
    <text evidence="2">The sequence shown here is derived from an EMBL/GenBank/DDBJ whole genome shotgun (WGS) entry which is preliminary data.</text>
</comment>
<evidence type="ECO:0000259" key="1">
    <source>
        <dbReference type="Pfam" id="PF09450"/>
    </source>
</evidence>
<keyword evidence="3" id="KW-1185">Reference proteome</keyword>
<protein>
    <submittedName>
        <fullName evidence="2">Uncharacterized protein DUF2019</fullName>
    </submittedName>
</protein>
<evidence type="ECO:0000313" key="2">
    <source>
        <dbReference type="EMBL" id="TQM33747.1"/>
    </source>
</evidence>
<dbReference type="Gene3D" id="1.25.40.70">
    <property type="entry name" value="Phosphatidylinositol 3-kinase, accessory domain (PIK)"/>
    <property type="match status" value="1"/>
</dbReference>
<feature type="domain" description="DUF2019" evidence="1">
    <location>
        <begin position="24"/>
        <end position="101"/>
    </location>
</feature>
<evidence type="ECO:0000313" key="3">
    <source>
        <dbReference type="Proteomes" id="UP000320235"/>
    </source>
</evidence>
<dbReference type="Pfam" id="PF09450">
    <property type="entry name" value="DUF2019"/>
    <property type="match status" value="1"/>
</dbReference>
<dbReference type="SUPFAM" id="SSF48371">
    <property type="entry name" value="ARM repeat"/>
    <property type="match status" value="1"/>
</dbReference>
<gene>
    <name evidence="2" type="ORF">FB391_0030</name>
</gene>
<reference evidence="2 3" key="1">
    <citation type="submission" date="2019-06" db="EMBL/GenBank/DDBJ databases">
        <title>Sequencing the genomes of 1000 actinobacteria strains.</title>
        <authorList>
            <person name="Klenk H.-P."/>
        </authorList>
    </citation>
    <scope>NUCLEOTIDE SEQUENCE [LARGE SCALE GENOMIC DNA]</scope>
    <source>
        <strain evidence="2 3">DSM 105492</strain>
    </source>
</reference>
<dbReference type="InterPro" id="IPR016024">
    <property type="entry name" value="ARM-type_fold"/>
</dbReference>
<dbReference type="Proteomes" id="UP000320235">
    <property type="component" value="Unassembled WGS sequence"/>
</dbReference>
<dbReference type="AlphaFoldDB" id="A0A543FIQ4"/>
<proteinExistence type="predicted"/>
<sequence length="112" mass="12809">MIEARELAERYADLVATWGAESNSTKANRLFDRIHALAVELRRSGNGRRELEKLLTSENRAIRYKSASDCLAWDCKDAIVALEGLVEPRGPYSLDAEMTLREYRAGQMKFDW</sequence>